<organism evidence="2 3">
    <name type="scientific">Ancylostoma duodenale</name>
    <dbReference type="NCBI Taxonomy" id="51022"/>
    <lineage>
        <taxon>Eukaryota</taxon>
        <taxon>Metazoa</taxon>
        <taxon>Ecdysozoa</taxon>
        <taxon>Nematoda</taxon>
        <taxon>Chromadorea</taxon>
        <taxon>Rhabditida</taxon>
        <taxon>Rhabditina</taxon>
        <taxon>Rhabditomorpha</taxon>
        <taxon>Strongyloidea</taxon>
        <taxon>Ancylostomatidae</taxon>
        <taxon>Ancylostomatinae</taxon>
        <taxon>Ancylostoma</taxon>
    </lineage>
</organism>
<keyword evidence="3" id="KW-1185">Reference proteome</keyword>
<dbReference type="Proteomes" id="UP000054047">
    <property type="component" value="Unassembled WGS sequence"/>
</dbReference>
<name>A0A0C2CRZ6_9BILA</name>
<protein>
    <submittedName>
        <fullName evidence="2">Uncharacterized protein</fullName>
    </submittedName>
</protein>
<reference evidence="2 3" key="1">
    <citation type="submission" date="2013-12" db="EMBL/GenBank/DDBJ databases">
        <title>Draft genome of the parsitic nematode Ancylostoma duodenale.</title>
        <authorList>
            <person name="Mitreva M."/>
        </authorList>
    </citation>
    <scope>NUCLEOTIDE SEQUENCE [LARGE SCALE GENOMIC DNA]</scope>
    <source>
        <strain evidence="2 3">Zhejiang</strain>
    </source>
</reference>
<evidence type="ECO:0000256" key="1">
    <source>
        <dbReference type="SAM" id="MobiDB-lite"/>
    </source>
</evidence>
<evidence type="ECO:0000313" key="2">
    <source>
        <dbReference type="EMBL" id="KIH59598.1"/>
    </source>
</evidence>
<dbReference type="AlphaFoldDB" id="A0A0C2CRZ6"/>
<sequence length="157" mass="16595">MEIDAGESEGEYGDFDDAARDRPGRGPWSAAGRGRGAPGSGMRGMPFGTPRGHRAMPPTPRGRGAYPVTPRGGPPQHPGRAGFMTPQPSGPSPSNRGSFFSPPVGHEVVHRREVHHHIVLVACIDGHSGLVGEIDAPCHYYGKPPFRGSVLFLIAGM</sequence>
<accession>A0A0C2CRZ6</accession>
<feature type="compositionally biased region" description="Acidic residues" evidence="1">
    <location>
        <begin position="1"/>
        <end position="16"/>
    </location>
</feature>
<evidence type="ECO:0000313" key="3">
    <source>
        <dbReference type="Proteomes" id="UP000054047"/>
    </source>
</evidence>
<feature type="region of interest" description="Disordered" evidence="1">
    <location>
        <begin position="1"/>
        <end position="100"/>
    </location>
</feature>
<gene>
    <name evidence="2" type="ORF">ANCDUO_10164</name>
</gene>
<dbReference type="EMBL" id="KN731799">
    <property type="protein sequence ID" value="KIH59598.1"/>
    <property type="molecule type" value="Genomic_DNA"/>
</dbReference>
<feature type="compositionally biased region" description="Gly residues" evidence="1">
    <location>
        <begin position="33"/>
        <end position="42"/>
    </location>
</feature>
<proteinExistence type="predicted"/>